<organism evidence="1 2">
    <name type="scientific">Candidatus Magasanikbacteria bacterium GW2011_GWA2_56_11</name>
    <dbReference type="NCBI Taxonomy" id="1619044"/>
    <lineage>
        <taxon>Bacteria</taxon>
        <taxon>Candidatus Magasanikiibacteriota</taxon>
    </lineage>
</organism>
<dbReference type="PATRIC" id="fig|1619044.3.peg.853"/>
<name>A0A0G2AL76_9BACT</name>
<accession>A0A0G2AL76</accession>
<dbReference type="Pfam" id="PF14236">
    <property type="entry name" value="DruA"/>
    <property type="match status" value="1"/>
</dbReference>
<dbReference type="EMBL" id="LCRX01000011">
    <property type="protein sequence ID" value="KKW42037.1"/>
    <property type="molecule type" value="Genomic_DNA"/>
</dbReference>
<evidence type="ECO:0000313" key="2">
    <source>
        <dbReference type="Proteomes" id="UP000033870"/>
    </source>
</evidence>
<proteinExistence type="predicted"/>
<dbReference type="Proteomes" id="UP000033870">
    <property type="component" value="Unassembled WGS sequence"/>
</dbReference>
<comment type="caution">
    <text evidence="1">The sequence shown here is derived from an EMBL/GenBank/DDBJ whole genome shotgun (WGS) entry which is preliminary data.</text>
</comment>
<sequence length="292" mass="33378">MDAVIEYRGRTVTRQEVGFIQELIAAHPSASRRVLSTKLCEAWDWRQTNGCLRDMVCRGLMLELHRGGHIELPAVRQVPPNPLARRVRRRPVTVDQTPVRCRLSELGELSFEQVRRSESEPMFDGLLEGHHYLGYVQPVGEHLKFLVSAGGRPLACLTWSSAPRHLGPRDQYIGWSGAARRANIRLLAYNSRFLILPWVEVKHLASHLLGQMAQRVPREWERLYGHPVYWLETFVDPGRFKGTCYRAANWVRLGLTTGRGKDDQTHQANRPLKEVMGYPLTGDFRERLSGVG</sequence>
<evidence type="ECO:0000313" key="1">
    <source>
        <dbReference type="EMBL" id="KKW42037.1"/>
    </source>
</evidence>
<dbReference type="InterPro" id="IPR025639">
    <property type="entry name" value="DruA"/>
</dbReference>
<dbReference type="STRING" id="1619044.UY92_C0011G0059"/>
<protein>
    <submittedName>
        <fullName evidence="1">Uncharacterized protein</fullName>
    </submittedName>
</protein>
<gene>
    <name evidence="1" type="ORF">UY92_C0011G0059</name>
</gene>
<reference evidence="1 2" key="1">
    <citation type="journal article" date="2015" name="Nature">
        <title>rRNA introns, odd ribosomes, and small enigmatic genomes across a large radiation of phyla.</title>
        <authorList>
            <person name="Brown C.T."/>
            <person name="Hug L.A."/>
            <person name="Thomas B.C."/>
            <person name="Sharon I."/>
            <person name="Castelle C.J."/>
            <person name="Singh A."/>
            <person name="Wilkins M.J."/>
            <person name="Williams K.H."/>
            <person name="Banfield J.F."/>
        </authorList>
    </citation>
    <scope>NUCLEOTIDE SEQUENCE [LARGE SCALE GENOMIC DNA]</scope>
</reference>
<dbReference type="AlphaFoldDB" id="A0A0G2AL76"/>